<evidence type="ECO:0000256" key="6">
    <source>
        <dbReference type="ARBA" id="ARBA00023242"/>
    </source>
</evidence>
<feature type="domain" description="Bromodomain associated" evidence="8">
    <location>
        <begin position="6"/>
        <end position="82"/>
    </location>
</feature>
<evidence type="ECO:0000256" key="7">
    <source>
        <dbReference type="SAM" id="MobiDB-lite"/>
    </source>
</evidence>
<dbReference type="InterPro" id="IPR006565">
    <property type="entry name" value="BTP"/>
</dbReference>
<organism evidence="9">
    <name type="scientific">Aplanochytrium stocchinoi</name>
    <dbReference type="NCBI Taxonomy" id="215587"/>
    <lineage>
        <taxon>Eukaryota</taxon>
        <taxon>Sar</taxon>
        <taxon>Stramenopiles</taxon>
        <taxon>Bigyra</taxon>
        <taxon>Labyrinthulomycetes</taxon>
        <taxon>Thraustochytrida</taxon>
        <taxon>Thraustochytriidae</taxon>
        <taxon>Aplanochytrium</taxon>
    </lineage>
</organism>
<comment type="subcellular location">
    <subcellularLocation>
        <location evidence="1">Nucleus</location>
    </subcellularLocation>
</comment>
<dbReference type="EMBL" id="HBIN01009405">
    <property type="protein sequence ID" value="CAE0436760.1"/>
    <property type="molecule type" value="Transcribed_RNA"/>
</dbReference>
<dbReference type="GO" id="GO:0046982">
    <property type="term" value="F:protein heterodimerization activity"/>
    <property type="evidence" value="ECO:0007669"/>
    <property type="project" value="InterPro"/>
</dbReference>
<dbReference type="CDD" id="cd08049">
    <property type="entry name" value="TAF8"/>
    <property type="match status" value="1"/>
</dbReference>
<dbReference type="SMART" id="SM00576">
    <property type="entry name" value="BTP"/>
    <property type="match status" value="1"/>
</dbReference>
<dbReference type="Pfam" id="PF10406">
    <property type="entry name" value="TAF8_C"/>
    <property type="match status" value="1"/>
</dbReference>
<protein>
    <recommendedName>
        <fullName evidence="3">Transcription initiation factor TFIID subunit 8</fullName>
    </recommendedName>
</protein>
<name>A0A7S3LP93_9STRA</name>
<evidence type="ECO:0000256" key="1">
    <source>
        <dbReference type="ARBA" id="ARBA00004123"/>
    </source>
</evidence>
<feature type="compositionally biased region" description="Polar residues" evidence="7">
    <location>
        <begin position="202"/>
        <end position="222"/>
    </location>
</feature>
<accession>A0A7S3LP93</accession>
<evidence type="ECO:0000256" key="3">
    <source>
        <dbReference type="ARBA" id="ARBA00017307"/>
    </source>
</evidence>
<keyword evidence="4" id="KW-0805">Transcription regulation</keyword>
<feature type="compositionally biased region" description="Basic and acidic residues" evidence="7">
    <location>
        <begin position="116"/>
        <end position="129"/>
    </location>
</feature>
<evidence type="ECO:0000256" key="2">
    <source>
        <dbReference type="ARBA" id="ARBA00008767"/>
    </source>
</evidence>
<dbReference type="PANTHER" id="PTHR46338">
    <property type="entry name" value="TRANSCRIPTION INITIATION FACTOR TFIID SUBUNIT 8"/>
    <property type="match status" value="1"/>
</dbReference>
<dbReference type="Gene3D" id="1.10.20.10">
    <property type="entry name" value="Histone, subunit A"/>
    <property type="match status" value="1"/>
</dbReference>
<evidence type="ECO:0000313" key="9">
    <source>
        <dbReference type="EMBL" id="CAE0436760.1"/>
    </source>
</evidence>
<dbReference type="InterPro" id="IPR037818">
    <property type="entry name" value="TAF8"/>
</dbReference>
<gene>
    <name evidence="9" type="ORF">ASTO00021_LOCUS7009</name>
</gene>
<dbReference type="Pfam" id="PF07524">
    <property type="entry name" value="Bromo_TP"/>
    <property type="match status" value="1"/>
</dbReference>
<dbReference type="GO" id="GO:0005669">
    <property type="term" value="C:transcription factor TFIID complex"/>
    <property type="evidence" value="ECO:0007669"/>
    <property type="project" value="InterPro"/>
</dbReference>
<feature type="region of interest" description="Disordered" evidence="7">
    <location>
        <begin position="193"/>
        <end position="235"/>
    </location>
</feature>
<evidence type="ECO:0000256" key="4">
    <source>
        <dbReference type="ARBA" id="ARBA00023015"/>
    </source>
</evidence>
<dbReference type="AlphaFoldDB" id="A0A7S3LP93"/>
<dbReference type="InterPro" id="IPR009072">
    <property type="entry name" value="Histone-fold"/>
</dbReference>
<evidence type="ECO:0000259" key="8">
    <source>
        <dbReference type="SMART" id="SM00576"/>
    </source>
</evidence>
<reference evidence="9" key="1">
    <citation type="submission" date="2021-01" db="EMBL/GenBank/DDBJ databases">
        <authorList>
            <person name="Corre E."/>
            <person name="Pelletier E."/>
            <person name="Niang G."/>
            <person name="Scheremetjew M."/>
            <person name="Finn R."/>
            <person name="Kale V."/>
            <person name="Holt S."/>
            <person name="Cochrane G."/>
            <person name="Meng A."/>
            <person name="Brown T."/>
            <person name="Cohen L."/>
        </authorList>
    </citation>
    <scope>NUCLEOTIDE SEQUENCE</scope>
    <source>
        <strain evidence="9">GSBS06</strain>
    </source>
</reference>
<dbReference type="InterPro" id="IPR019473">
    <property type="entry name" value="TFIID_su8_C"/>
</dbReference>
<feature type="region of interest" description="Disordered" evidence="7">
    <location>
        <begin position="114"/>
        <end position="137"/>
    </location>
</feature>
<keyword evidence="5" id="KW-0804">Transcription</keyword>
<evidence type="ECO:0000256" key="5">
    <source>
        <dbReference type="ARBA" id="ARBA00023163"/>
    </source>
</evidence>
<sequence>MYTMAEHFSKEVLKVSIAKICRRQSIDAADEHAFDTLVDVVGKYIESIGMLTKTFAEHDGRTKGTLVDLLQAFECLEPNRMRWKELITMADMAMWEISFPTGIPDYPVHAKKQKKLDKNNRKYGDKTAADADNPTTEALPPYAPAFFPTFPQPHTYKVTLVNATAPIEDPKEVVEKKLAEKILVQNALAKIDQQENTEKSSKSFGQTSNSDQNLFESTSNVGVSFAPPKPADAFL</sequence>
<comment type="similarity">
    <text evidence="2">Belongs to the TAF8 family.</text>
</comment>
<dbReference type="PANTHER" id="PTHR46338:SF1">
    <property type="entry name" value="TRANSCRIPTION INITIATION FACTOR TFIID SUBUNIT 8"/>
    <property type="match status" value="1"/>
</dbReference>
<proteinExistence type="inferred from homology"/>
<keyword evidence="6" id="KW-0539">Nucleus</keyword>